<organism evidence="2 3">
    <name type="scientific">Claviceps pusilla</name>
    <dbReference type="NCBI Taxonomy" id="123648"/>
    <lineage>
        <taxon>Eukaryota</taxon>
        <taxon>Fungi</taxon>
        <taxon>Dikarya</taxon>
        <taxon>Ascomycota</taxon>
        <taxon>Pezizomycotina</taxon>
        <taxon>Sordariomycetes</taxon>
        <taxon>Hypocreomycetidae</taxon>
        <taxon>Hypocreales</taxon>
        <taxon>Clavicipitaceae</taxon>
        <taxon>Claviceps</taxon>
    </lineage>
</organism>
<evidence type="ECO:0000313" key="3">
    <source>
        <dbReference type="Proteomes" id="UP000748025"/>
    </source>
</evidence>
<dbReference type="Gene3D" id="2.30.30.100">
    <property type="match status" value="1"/>
</dbReference>
<dbReference type="InterPro" id="IPR010920">
    <property type="entry name" value="LSM_dom_sf"/>
</dbReference>
<dbReference type="PROSITE" id="PS52002">
    <property type="entry name" value="SM"/>
    <property type="match status" value="1"/>
</dbReference>
<evidence type="ECO:0000259" key="1">
    <source>
        <dbReference type="PROSITE" id="PS52002"/>
    </source>
</evidence>
<dbReference type="GO" id="GO:0003723">
    <property type="term" value="F:RNA binding"/>
    <property type="evidence" value="ECO:0007669"/>
    <property type="project" value="InterPro"/>
</dbReference>
<sequence length="102" mass="11486">MDKYKAKEYLSSLLNKNLRISTTDGRLFRGCFKCTDPDKNIVLTNTFEYRRPLDTEAQPAVAAAAERPEDMSSRYLGMVVVPGQHVVRMELEEFASQVGGIV</sequence>
<dbReference type="Pfam" id="PF01423">
    <property type="entry name" value="LSM"/>
    <property type="match status" value="1"/>
</dbReference>
<dbReference type="InterPro" id="IPR050914">
    <property type="entry name" value="snRNP_SmB/NAA38-like"/>
</dbReference>
<gene>
    <name evidence="2" type="ORF">E4U43_002998</name>
</gene>
<dbReference type="InterPro" id="IPR001163">
    <property type="entry name" value="Sm_dom_euk/arc"/>
</dbReference>
<reference evidence="2" key="1">
    <citation type="journal article" date="2020" name="bioRxiv">
        <title>Whole genome comparisons of ergot fungi reveals the divergence and evolution of species within the genus Claviceps are the result of varying mechanisms driving genome evolution and host range expansion.</title>
        <authorList>
            <person name="Wyka S.A."/>
            <person name="Mondo S.J."/>
            <person name="Liu M."/>
            <person name="Dettman J."/>
            <person name="Nalam V."/>
            <person name="Broders K.D."/>
        </authorList>
    </citation>
    <scope>NUCLEOTIDE SEQUENCE</scope>
    <source>
        <strain evidence="2">CCC 602</strain>
    </source>
</reference>
<dbReference type="SMART" id="SM00651">
    <property type="entry name" value="Sm"/>
    <property type="match status" value="1"/>
</dbReference>
<dbReference type="OrthoDB" id="368909at2759"/>
<dbReference type="InterPro" id="IPR047575">
    <property type="entry name" value="Sm"/>
</dbReference>
<proteinExistence type="predicted"/>
<dbReference type="EMBL" id="SRPW01002121">
    <property type="protein sequence ID" value="KAG5995667.1"/>
    <property type="molecule type" value="Genomic_DNA"/>
</dbReference>
<dbReference type="PANTHER" id="PTHR10701">
    <property type="entry name" value="SMALL NUCLEAR RIBONUCLEOPROTEIN-ASSOCIATED PROTEIN B AND N"/>
    <property type="match status" value="1"/>
</dbReference>
<keyword evidence="3" id="KW-1185">Reference proteome</keyword>
<feature type="domain" description="Sm" evidence="1">
    <location>
        <begin position="5"/>
        <end position="95"/>
    </location>
</feature>
<dbReference type="SUPFAM" id="SSF50182">
    <property type="entry name" value="Sm-like ribonucleoproteins"/>
    <property type="match status" value="1"/>
</dbReference>
<dbReference type="PANTHER" id="PTHR10701:SF5">
    <property type="entry name" value="N-ALPHA-ACETYLTRANSFERASE 38, NATC AUXILIARY SUBUNIT"/>
    <property type="match status" value="1"/>
</dbReference>
<dbReference type="CDD" id="cd06168">
    <property type="entry name" value="LSMD1"/>
    <property type="match status" value="1"/>
</dbReference>
<evidence type="ECO:0000313" key="2">
    <source>
        <dbReference type="EMBL" id="KAG5995667.1"/>
    </source>
</evidence>
<dbReference type="GO" id="GO:0031417">
    <property type="term" value="C:NatC complex"/>
    <property type="evidence" value="ECO:0007669"/>
    <property type="project" value="InterPro"/>
</dbReference>
<name>A0A9P7N5S2_9HYPO</name>
<comment type="caution">
    <text evidence="2">The sequence shown here is derived from an EMBL/GenBank/DDBJ whole genome shotgun (WGS) entry which is preliminary data.</text>
</comment>
<protein>
    <recommendedName>
        <fullName evidence="1">Sm domain-containing protein</fullName>
    </recommendedName>
</protein>
<dbReference type="InterPro" id="IPR034110">
    <property type="entry name" value="LSMD1_Sm"/>
</dbReference>
<dbReference type="Proteomes" id="UP000748025">
    <property type="component" value="Unassembled WGS sequence"/>
</dbReference>
<dbReference type="AlphaFoldDB" id="A0A9P7N5S2"/>
<accession>A0A9P7N5S2</accession>